<accession>A0A8C8TJC4</accession>
<name>A0A8C8TJC4_PERMB</name>
<evidence type="ECO:0000256" key="5">
    <source>
        <dbReference type="ARBA" id="ARBA00022792"/>
    </source>
</evidence>
<evidence type="ECO:0000259" key="16">
    <source>
        <dbReference type="Pfam" id="PF02320"/>
    </source>
</evidence>
<evidence type="ECO:0000256" key="14">
    <source>
        <dbReference type="PIRSR" id="PIRSR000019-1"/>
    </source>
</evidence>
<evidence type="ECO:0000256" key="9">
    <source>
        <dbReference type="ARBA" id="ARBA00023128"/>
    </source>
</evidence>
<evidence type="ECO:0000256" key="3">
    <source>
        <dbReference type="ARBA" id="ARBA00022448"/>
    </source>
</evidence>
<evidence type="ECO:0000256" key="12">
    <source>
        <dbReference type="ARBA" id="ARBA00046393"/>
    </source>
</evidence>
<gene>
    <name evidence="17" type="primary">LOC102909128</name>
</gene>
<keyword evidence="18" id="KW-1185">Reference proteome</keyword>
<dbReference type="PANTHER" id="PTHR15336:SF0">
    <property type="entry name" value="CYTOCHROME B-C1 COMPLEX SUBUNIT 6, MITOCHONDRIAL"/>
    <property type="match status" value="1"/>
</dbReference>
<keyword evidence="4 13" id="KW-0679">Respiratory chain</keyword>
<keyword evidence="5 13" id="KW-0999">Mitochondrion inner membrane</keyword>
<evidence type="ECO:0000256" key="6">
    <source>
        <dbReference type="ARBA" id="ARBA00022946"/>
    </source>
</evidence>
<feature type="disulfide bond" evidence="14">
    <location>
        <begin position="36"/>
        <end position="80"/>
    </location>
</feature>
<dbReference type="RefSeq" id="XP_042139360.1">
    <property type="nucleotide sequence ID" value="XM_042283426.1"/>
</dbReference>
<evidence type="ECO:0000256" key="7">
    <source>
        <dbReference type="ARBA" id="ARBA00022982"/>
    </source>
</evidence>
<dbReference type="OrthoDB" id="405848at2759"/>
<sequence>MGLEDTRKMLTGSRDPKGEEEEEELVGPSTTVREQCEQMEKCAEARERLELCDKRVSSRSQTGEDCTGELSDFLHARGHCVAHKLFSSLN</sequence>
<comment type="subcellular location">
    <subcellularLocation>
        <location evidence="1">Mitochondrion inner membrane</location>
        <topology evidence="1">Peripheral membrane protein</topology>
        <orientation evidence="1">Intermembrane side</orientation>
    </subcellularLocation>
</comment>
<comment type="function">
    <text evidence="13">Component of the ubiquinol-cytochrome c oxidoreductase, a multisubunit transmembrane complex that is part of the mitochondrial electron transport chain which drives oxidative phosphorylation.</text>
</comment>
<keyword evidence="9 13" id="KW-0496">Mitochondrion</keyword>
<evidence type="ECO:0000313" key="17">
    <source>
        <dbReference type="Ensembl" id="ENSPEMP00000012736.1"/>
    </source>
</evidence>
<evidence type="ECO:0000256" key="1">
    <source>
        <dbReference type="ARBA" id="ARBA00004137"/>
    </source>
</evidence>
<dbReference type="Ensembl" id="ENSPEMT00000016949.2">
    <property type="protein sequence ID" value="ENSPEMP00000012736.1"/>
    <property type="gene ID" value="ENSPEMG00000012981.2"/>
</dbReference>
<protein>
    <recommendedName>
        <fullName evidence="13">Cytochrome b-c1 complex subunit 6</fullName>
    </recommendedName>
</protein>
<reference evidence="17 18" key="1">
    <citation type="submission" date="2018-10" db="EMBL/GenBank/DDBJ databases">
        <title>Improved assembly of the deer mouse Peromyscus maniculatus genome.</title>
        <authorList>
            <person name="Lassance J.-M."/>
            <person name="Hoekstra H.E."/>
        </authorList>
    </citation>
    <scope>NUCLEOTIDE SEQUENCE [LARGE SCALE GENOMIC DNA]</scope>
</reference>
<dbReference type="InterPro" id="IPR036811">
    <property type="entry name" value="Ubol_cytC_Rdtase_hinge_dom_sf"/>
</dbReference>
<evidence type="ECO:0000256" key="15">
    <source>
        <dbReference type="SAM" id="MobiDB-lite"/>
    </source>
</evidence>
<evidence type="ECO:0000256" key="13">
    <source>
        <dbReference type="PIRNR" id="PIRNR000019"/>
    </source>
</evidence>
<evidence type="ECO:0000256" key="11">
    <source>
        <dbReference type="ARBA" id="ARBA00023157"/>
    </source>
</evidence>
<dbReference type="GeneTree" id="ENSGT00390000003860"/>
<dbReference type="FunFam" id="1.10.287.20:FF:000002">
    <property type="entry name" value="Cytochrome b-c1 complex subunit 6"/>
    <property type="match status" value="1"/>
</dbReference>
<keyword evidence="7 13" id="KW-0249">Electron transport</keyword>
<feature type="region of interest" description="Disordered" evidence="15">
    <location>
        <begin position="1"/>
        <end position="32"/>
    </location>
</feature>
<evidence type="ECO:0000256" key="10">
    <source>
        <dbReference type="ARBA" id="ARBA00023136"/>
    </source>
</evidence>
<keyword evidence="10 13" id="KW-0472">Membrane</keyword>
<dbReference type="Proteomes" id="UP000694547">
    <property type="component" value="Chromosome 8"/>
</dbReference>
<evidence type="ECO:0000313" key="18">
    <source>
        <dbReference type="Proteomes" id="UP000694547"/>
    </source>
</evidence>
<dbReference type="Gene3D" id="1.10.287.20">
    <property type="entry name" value="Ubiquinol-cytochrome C reductase hinge domain"/>
    <property type="match status" value="1"/>
</dbReference>
<dbReference type="GO" id="GO:0005743">
    <property type="term" value="C:mitochondrial inner membrane"/>
    <property type="evidence" value="ECO:0007669"/>
    <property type="project" value="UniProtKB-SubCell"/>
</dbReference>
<proteinExistence type="inferred from homology"/>
<comment type="subunit">
    <text evidence="12">Component of the ubiquinol-cytochrome c oxidoreductase (cytochrome b-c1 complex, complex III, CIII), a multisubunit enzyme composed of 11 subunits. The complex is composed of 3 respiratory subunits cytochrome b, cytochrome c1 and Rieske protein UQCRFS1, 2 core protein subunits UQCRC1/QCR1 and UQCRC2/QCR2, and 6 low-molecular weight protein subunits UQCRH/QCR6, UQCRB/QCR7, UQCRQ/QCR8, UQCR10/QCR9, UQCR11/QCR10 and subunit 9, the cleavage product of Rieske protein UQCRFS1. The complex exists as an obligatory dimer and forms supercomplexes (SCs) in the inner mitochondrial membrane with NADH-ubiquinone oxidoreductase (complex I, CI) and cytochrome c oxidase (complex IV, CIV), resulting in different assemblies (supercomplex SCI(1)III(2)IV(1) and megacomplex MCI(2)III(2)IV(2)).</text>
</comment>
<dbReference type="Pfam" id="PF02320">
    <property type="entry name" value="UCR_hinge"/>
    <property type="match status" value="1"/>
</dbReference>
<reference evidence="17" key="2">
    <citation type="submission" date="2025-08" db="UniProtKB">
        <authorList>
            <consortium name="Ensembl"/>
        </authorList>
    </citation>
    <scope>IDENTIFICATION</scope>
</reference>
<dbReference type="InterPro" id="IPR023184">
    <property type="entry name" value="Ubol_cytC_Rdtase_hinge_dom"/>
</dbReference>
<dbReference type="PIRSF" id="PIRSF000019">
    <property type="entry name" value="Bc1_11K"/>
    <property type="match status" value="1"/>
</dbReference>
<feature type="disulfide bond" evidence="14">
    <location>
        <begin position="52"/>
        <end position="66"/>
    </location>
</feature>
<feature type="domain" description="Ubiquinol-cytochrome C reductase hinge" evidence="16">
    <location>
        <begin position="28"/>
        <end position="89"/>
    </location>
</feature>
<dbReference type="SUPFAM" id="SSF81531">
    <property type="entry name" value="Non-heme 11 kDa protein of cytochrome bc1 complex (Ubiquinol-cytochrome c reductase)"/>
    <property type="match status" value="1"/>
</dbReference>
<evidence type="ECO:0000256" key="8">
    <source>
        <dbReference type="ARBA" id="ARBA00022990"/>
    </source>
</evidence>
<dbReference type="PANTHER" id="PTHR15336">
    <property type="entry name" value="UBIQUINOL-CYTOCHROME C REDUCTASE COMPLEX 7.8 KDA PROTEIN"/>
    <property type="match status" value="1"/>
</dbReference>
<keyword evidence="11 14" id="KW-1015">Disulfide bond</keyword>
<reference evidence="17" key="3">
    <citation type="submission" date="2025-09" db="UniProtKB">
        <authorList>
            <consortium name="Ensembl"/>
        </authorList>
    </citation>
    <scope>IDENTIFICATION</scope>
</reference>
<evidence type="ECO:0000256" key="2">
    <source>
        <dbReference type="ARBA" id="ARBA00006498"/>
    </source>
</evidence>
<evidence type="ECO:0000256" key="4">
    <source>
        <dbReference type="ARBA" id="ARBA00022660"/>
    </source>
</evidence>
<dbReference type="GO" id="GO:0006122">
    <property type="term" value="P:mitochondrial electron transport, ubiquinol to cytochrome c"/>
    <property type="evidence" value="ECO:0007669"/>
    <property type="project" value="InterPro"/>
</dbReference>
<dbReference type="InterPro" id="IPR003422">
    <property type="entry name" value="Cyt_b-c1_6"/>
</dbReference>
<keyword evidence="8" id="KW-0007">Acetylation</keyword>
<comment type="similarity">
    <text evidence="2 13">Belongs to the UQCRH/QCR6 family.</text>
</comment>
<organism evidence="17 18">
    <name type="scientific">Peromyscus maniculatus bairdii</name>
    <name type="common">Prairie deer mouse</name>
    <dbReference type="NCBI Taxonomy" id="230844"/>
    <lineage>
        <taxon>Eukaryota</taxon>
        <taxon>Metazoa</taxon>
        <taxon>Chordata</taxon>
        <taxon>Craniata</taxon>
        <taxon>Vertebrata</taxon>
        <taxon>Euteleostomi</taxon>
        <taxon>Mammalia</taxon>
        <taxon>Eutheria</taxon>
        <taxon>Euarchontoglires</taxon>
        <taxon>Glires</taxon>
        <taxon>Rodentia</taxon>
        <taxon>Myomorpha</taxon>
        <taxon>Muroidea</taxon>
        <taxon>Cricetidae</taxon>
        <taxon>Neotominae</taxon>
        <taxon>Peromyscus</taxon>
    </lineage>
</organism>
<keyword evidence="3 13" id="KW-0813">Transport</keyword>
<dbReference type="GO" id="GO:0045275">
    <property type="term" value="C:respiratory chain complex III"/>
    <property type="evidence" value="ECO:0007669"/>
    <property type="project" value="UniProtKB-ARBA"/>
</dbReference>
<keyword evidence="6" id="KW-0809">Transit peptide</keyword>
<dbReference type="AlphaFoldDB" id="A0A8C8TJC4"/>